<gene>
    <name evidence="3" type="ORF">MM415A04241_0009</name>
    <name evidence="2" type="ORF">MM415B01152_0009</name>
    <name evidence="1" type="ORF">TM448A03347_0005</name>
</gene>
<sequence length="77" mass="8592">MITIQIANVDPSRTAARGRNGWFVLTHIDVWKHSINGTVWVSFRGKKTRSDPCMVTMNPEDALALAEALQQVEGIIQ</sequence>
<name>A0A6H2A1C8_9ZZZZ</name>
<dbReference type="AlphaFoldDB" id="A0A6H2A1C8"/>
<dbReference type="EMBL" id="MT141401">
    <property type="protein sequence ID" value="QJA60229.1"/>
    <property type="molecule type" value="Genomic_DNA"/>
</dbReference>
<evidence type="ECO:0000313" key="3">
    <source>
        <dbReference type="EMBL" id="QJA69840.1"/>
    </source>
</evidence>
<reference evidence="1" key="1">
    <citation type="submission" date="2020-03" db="EMBL/GenBank/DDBJ databases">
        <title>The deep terrestrial virosphere.</title>
        <authorList>
            <person name="Holmfeldt K."/>
            <person name="Nilsson E."/>
            <person name="Simone D."/>
            <person name="Lopez-Fernandez M."/>
            <person name="Wu X."/>
            <person name="de Brujin I."/>
            <person name="Lundin D."/>
            <person name="Andersson A."/>
            <person name="Bertilsson S."/>
            <person name="Dopson M."/>
        </authorList>
    </citation>
    <scope>NUCLEOTIDE SEQUENCE</scope>
    <source>
        <strain evidence="3">MM415A04241</strain>
        <strain evidence="2">MM415B01152</strain>
        <strain evidence="1">TM448A03347</strain>
    </source>
</reference>
<evidence type="ECO:0000313" key="2">
    <source>
        <dbReference type="EMBL" id="QJA60229.1"/>
    </source>
</evidence>
<organism evidence="1">
    <name type="scientific">viral metagenome</name>
    <dbReference type="NCBI Taxonomy" id="1070528"/>
    <lineage>
        <taxon>unclassified sequences</taxon>
        <taxon>metagenomes</taxon>
        <taxon>organismal metagenomes</taxon>
    </lineage>
</organism>
<proteinExistence type="predicted"/>
<protein>
    <submittedName>
        <fullName evidence="1">Uncharacterized protein</fullName>
    </submittedName>
</protein>
<dbReference type="EMBL" id="MT144407">
    <property type="protein sequence ID" value="QJA53260.1"/>
    <property type="molecule type" value="Genomic_DNA"/>
</dbReference>
<evidence type="ECO:0000313" key="1">
    <source>
        <dbReference type="EMBL" id="QJA53260.1"/>
    </source>
</evidence>
<dbReference type="EMBL" id="MT141740">
    <property type="protein sequence ID" value="QJA69840.1"/>
    <property type="molecule type" value="Genomic_DNA"/>
</dbReference>
<accession>A0A6H2A1C8</accession>